<keyword evidence="6" id="KW-0520">NAD</keyword>
<feature type="domain" description="NAD(P)-binding" evidence="9">
    <location>
        <begin position="4"/>
        <end position="309"/>
    </location>
</feature>
<dbReference type="Gene3D" id="3.90.25.10">
    <property type="entry name" value="UDP-galactose 4-epimerase, domain 1"/>
    <property type="match status" value="1"/>
</dbReference>
<proteinExistence type="inferred from homology"/>
<evidence type="ECO:0000256" key="5">
    <source>
        <dbReference type="ARBA" id="ARBA00016977"/>
    </source>
</evidence>
<dbReference type="EMBL" id="CP021422">
    <property type="protein sequence ID" value="ASB40492.1"/>
    <property type="molecule type" value="Genomic_DNA"/>
</dbReference>
<keyword evidence="12" id="KW-1185">Reference proteome</keyword>
<evidence type="ECO:0000256" key="1">
    <source>
        <dbReference type="ARBA" id="ARBA00001539"/>
    </source>
</evidence>
<protein>
    <recommendedName>
        <fullName evidence="5 8">dTDP-glucose 4,6-dehydratase</fullName>
        <ecNumber evidence="4 8">4.2.1.46</ecNumber>
    </recommendedName>
</protein>
<dbReference type="PANTHER" id="PTHR43000">
    <property type="entry name" value="DTDP-D-GLUCOSE 4,6-DEHYDRATASE-RELATED"/>
    <property type="match status" value="1"/>
</dbReference>
<dbReference type="EMBL" id="CP065321">
    <property type="protein sequence ID" value="QQR29777.1"/>
    <property type="molecule type" value="Genomic_DNA"/>
</dbReference>
<evidence type="ECO:0000256" key="4">
    <source>
        <dbReference type="ARBA" id="ARBA00011990"/>
    </source>
</evidence>
<evidence type="ECO:0000313" key="10">
    <source>
        <dbReference type="EMBL" id="ASB40492.1"/>
    </source>
</evidence>
<keyword evidence="7 8" id="KW-0456">Lyase</keyword>
<dbReference type="NCBIfam" id="TIGR01181">
    <property type="entry name" value="dTDP_gluc_dehyt"/>
    <property type="match status" value="1"/>
</dbReference>
<dbReference type="InterPro" id="IPR005888">
    <property type="entry name" value="dTDP_Gluc_deHydtase"/>
</dbReference>
<dbReference type="GO" id="GO:0009225">
    <property type="term" value="P:nucleotide-sugar metabolic process"/>
    <property type="evidence" value="ECO:0007669"/>
    <property type="project" value="InterPro"/>
</dbReference>
<evidence type="ECO:0000313" key="13">
    <source>
        <dbReference type="Proteomes" id="UP000596035"/>
    </source>
</evidence>
<accession>A0A1Z2XPW9</accession>
<sequence length="344" mass="39674">MTILVTGGAGFIGANFIFYWRKNHCDDRIVCLDKLTYAGNLSTLKSVMDKPNFHFVKGDICDKKTVFDLFRAESPSYVVNFAAESHVDRSITGPEAFLHTNFLGTATLLDACREFGVKRYHQVSTDEVYGDLPRDRPELFFTEETPLHTSSPYSASKAAADLLVQSYVRTYRLPATISRCSNNFGPYQFPEKFIPLMIINALKDEPLPVYGDGCNVRDWLYVEDHCRAIELILQEGKAGEIYNVGGHNERRNIDVVRWILTELDKSEELISYVADRKGHDQRYAIDPAKIHRELGWLPQTKFEEGMRQTLRWYLDNREWWRDIVSGEYQEYYAKMYGGRQDAEA</sequence>
<dbReference type="AlphaFoldDB" id="A0A1Z2XPW9"/>
<evidence type="ECO:0000256" key="6">
    <source>
        <dbReference type="ARBA" id="ARBA00023027"/>
    </source>
</evidence>
<comment type="similarity">
    <text evidence="3 8">Belongs to the NAD(P)-dependent epimerase/dehydratase family. dTDP-glucose dehydratase subfamily.</text>
</comment>
<dbReference type="Proteomes" id="UP000196710">
    <property type="component" value="Chromosome"/>
</dbReference>
<reference evidence="11 13" key="3">
    <citation type="submission" date="2020-11" db="EMBL/GenBank/DDBJ databases">
        <title>Closed and high quality bacterial genomes of the OMM12 community.</title>
        <authorList>
            <person name="Marbouty M."/>
            <person name="Lamy-Besnier Q."/>
            <person name="Debarbieux L."/>
            <person name="Koszul R."/>
        </authorList>
    </citation>
    <scope>NUCLEOTIDE SEQUENCE [LARGE SCALE GENOMIC DNA]</scope>
    <source>
        <strain evidence="11 13">KB18</strain>
    </source>
</reference>
<dbReference type="CDD" id="cd05246">
    <property type="entry name" value="dTDP_GD_SDR_e"/>
    <property type="match status" value="1"/>
</dbReference>
<evidence type="ECO:0000256" key="8">
    <source>
        <dbReference type="RuleBase" id="RU004473"/>
    </source>
</evidence>
<reference evidence="12" key="2">
    <citation type="submission" date="2017-05" db="EMBL/GenBank/DDBJ databases">
        <title>Improved OligoMM genomes.</title>
        <authorList>
            <person name="Garzetti D."/>
        </authorList>
    </citation>
    <scope>NUCLEOTIDE SEQUENCE [LARGE SCALE GENOMIC DNA]</scope>
    <source>
        <strain evidence="12">KB18</strain>
    </source>
</reference>
<dbReference type="Pfam" id="PF16363">
    <property type="entry name" value="GDP_Man_Dehyd"/>
    <property type="match status" value="1"/>
</dbReference>
<evidence type="ECO:0000313" key="12">
    <source>
        <dbReference type="Proteomes" id="UP000196710"/>
    </source>
</evidence>
<evidence type="ECO:0000256" key="7">
    <source>
        <dbReference type="ARBA" id="ARBA00023239"/>
    </source>
</evidence>
<name>A0A1Z2XPW9_9FIRM</name>
<dbReference type="Proteomes" id="UP000596035">
    <property type="component" value="Chromosome"/>
</dbReference>
<dbReference type="InterPro" id="IPR016040">
    <property type="entry name" value="NAD(P)-bd_dom"/>
</dbReference>
<dbReference type="EC" id="4.2.1.46" evidence="4 8"/>
<reference evidence="10" key="1">
    <citation type="journal article" date="2017" name="Genome Announc.">
        <title>High-Quality Whole-Genome Sequences of the Oligo-Mouse-Microbiota Bacterial Community.</title>
        <authorList>
            <person name="Garzetti D."/>
            <person name="Brugiroux S."/>
            <person name="Bunk B."/>
            <person name="Pukall R."/>
            <person name="McCoy K.D."/>
            <person name="Macpherson A.J."/>
            <person name="Stecher B."/>
        </authorList>
    </citation>
    <scope>NUCLEOTIDE SEQUENCE</scope>
    <source>
        <strain evidence="10">KB18</strain>
    </source>
</reference>
<gene>
    <name evidence="11" type="primary">rfbB</name>
    <name evidence="10" type="ORF">ADH66_07360</name>
    <name evidence="11" type="ORF">I5Q82_17415</name>
</gene>
<organism evidence="11 13">
    <name type="scientific">Acutalibacter muris</name>
    <dbReference type="NCBI Taxonomy" id="1796620"/>
    <lineage>
        <taxon>Bacteria</taxon>
        <taxon>Bacillati</taxon>
        <taxon>Bacillota</taxon>
        <taxon>Clostridia</taxon>
        <taxon>Eubacteriales</taxon>
        <taxon>Acutalibacteraceae</taxon>
        <taxon>Acutalibacter</taxon>
    </lineage>
</organism>
<dbReference type="SUPFAM" id="SSF51735">
    <property type="entry name" value="NAD(P)-binding Rossmann-fold domains"/>
    <property type="match status" value="1"/>
</dbReference>
<dbReference type="GO" id="GO:0008460">
    <property type="term" value="F:dTDP-glucose 4,6-dehydratase activity"/>
    <property type="evidence" value="ECO:0007669"/>
    <property type="project" value="UniProtKB-EC"/>
</dbReference>
<dbReference type="KEGG" id="amur:ADH66_07360"/>
<dbReference type="InterPro" id="IPR036291">
    <property type="entry name" value="NAD(P)-bd_dom_sf"/>
</dbReference>
<dbReference type="Gene3D" id="3.40.50.720">
    <property type="entry name" value="NAD(P)-binding Rossmann-like Domain"/>
    <property type="match status" value="1"/>
</dbReference>
<evidence type="ECO:0000256" key="2">
    <source>
        <dbReference type="ARBA" id="ARBA00001911"/>
    </source>
</evidence>
<comment type="cofactor">
    <cofactor evidence="2 8">
        <name>NAD(+)</name>
        <dbReference type="ChEBI" id="CHEBI:57540"/>
    </cofactor>
</comment>
<evidence type="ECO:0000313" key="11">
    <source>
        <dbReference type="EMBL" id="QQR29777.1"/>
    </source>
</evidence>
<evidence type="ECO:0000256" key="3">
    <source>
        <dbReference type="ARBA" id="ARBA00008178"/>
    </source>
</evidence>
<dbReference type="RefSeq" id="WP_066533938.1">
    <property type="nucleotide sequence ID" value="NZ_CP021422.1"/>
</dbReference>
<evidence type="ECO:0000259" key="9">
    <source>
        <dbReference type="Pfam" id="PF16363"/>
    </source>
</evidence>
<comment type="catalytic activity">
    <reaction evidence="1 8">
        <text>dTDP-alpha-D-glucose = dTDP-4-dehydro-6-deoxy-alpha-D-glucose + H2O</text>
        <dbReference type="Rhea" id="RHEA:17221"/>
        <dbReference type="ChEBI" id="CHEBI:15377"/>
        <dbReference type="ChEBI" id="CHEBI:57477"/>
        <dbReference type="ChEBI" id="CHEBI:57649"/>
        <dbReference type="EC" id="4.2.1.46"/>
    </reaction>
</comment>